<dbReference type="VEuPathDB" id="FungiDB:BTJ68_11954"/>
<dbReference type="InterPro" id="IPR050228">
    <property type="entry name" value="Carboxylesterase_BioH"/>
</dbReference>
<dbReference type="Gene3D" id="3.40.50.1820">
    <property type="entry name" value="alpha/beta hydrolase"/>
    <property type="match status" value="1"/>
</dbReference>
<feature type="domain" description="AB hydrolase-1" evidence="1">
    <location>
        <begin position="242"/>
        <end position="534"/>
    </location>
</feature>
<dbReference type="STRING" id="1157616.A0A1Z5STE6"/>
<evidence type="ECO:0000259" key="1">
    <source>
        <dbReference type="Pfam" id="PF12697"/>
    </source>
</evidence>
<reference evidence="2 3" key="1">
    <citation type="submission" date="2017-01" db="EMBL/GenBank/DDBJ databases">
        <title>The recent genome duplication of the halophilic yeast Hortaea werneckii: insights from long-read sequencing.</title>
        <authorList>
            <person name="Sinha S."/>
            <person name="Flibotte S."/>
            <person name="Neira M."/>
            <person name="Lenassi M."/>
            <person name="Gostincar C."/>
            <person name="Stajich J.E."/>
            <person name="Nislow C.E."/>
        </authorList>
    </citation>
    <scope>NUCLEOTIDE SEQUENCE [LARGE SCALE GENOMIC DNA]</scope>
    <source>
        <strain evidence="2 3">EXF-2000</strain>
    </source>
</reference>
<evidence type="ECO:0000313" key="2">
    <source>
        <dbReference type="EMBL" id="OTA24096.1"/>
    </source>
</evidence>
<dbReference type="PANTHER" id="PTHR43194:SF4">
    <property type="entry name" value="AB HYDROLASE-1 DOMAIN-CONTAINING PROTEIN"/>
    <property type="match status" value="1"/>
</dbReference>
<dbReference type="OrthoDB" id="9978720at2759"/>
<dbReference type="PANTHER" id="PTHR43194">
    <property type="entry name" value="HYDROLASE ALPHA/BETA FOLD FAMILY"/>
    <property type="match status" value="1"/>
</dbReference>
<dbReference type="AlphaFoldDB" id="A0A1Z5STE6"/>
<proteinExistence type="predicted"/>
<gene>
    <name evidence="2" type="ORF">BTJ68_11954</name>
</gene>
<protein>
    <recommendedName>
        <fullName evidence="1">AB hydrolase-1 domain-containing protein</fullName>
    </recommendedName>
</protein>
<dbReference type="InterPro" id="IPR000073">
    <property type="entry name" value="AB_hydrolase_1"/>
</dbReference>
<organism evidence="2 3">
    <name type="scientific">Hortaea werneckii EXF-2000</name>
    <dbReference type="NCBI Taxonomy" id="1157616"/>
    <lineage>
        <taxon>Eukaryota</taxon>
        <taxon>Fungi</taxon>
        <taxon>Dikarya</taxon>
        <taxon>Ascomycota</taxon>
        <taxon>Pezizomycotina</taxon>
        <taxon>Dothideomycetes</taxon>
        <taxon>Dothideomycetidae</taxon>
        <taxon>Mycosphaerellales</taxon>
        <taxon>Teratosphaeriaceae</taxon>
        <taxon>Hortaea</taxon>
    </lineage>
</organism>
<dbReference type="CDD" id="cd12809">
    <property type="entry name" value="Esterase_713_like-2"/>
    <property type="match status" value="1"/>
</dbReference>
<keyword evidence="3" id="KW-1185">Reference proteome</keyword>
<dbReference type="SUPFAM" id="SSF53474">
    <property type="entry name" value="alpha/beta-Hydrolases"/>
    <property type="match status" value="2"/>
</dbReference>
<dbReference type="InterPro" id="IPR029058">
    <property type="entry name" value="AB_hydrolase_fold"/>
</dbReference>
<sequence length="547" mass="60854">MAENQKDWLASPPSDCCLNSHMHQGSPRGVLQDVAGLETYISRPLQEKNNGHILLYFPDVWGMFKNGLLIMDSFADAGYLVIGRDYFRGDPVWKHRKDRHDKTTDPDFDYEAWKTKHTSFADKQVPEWTRCVKETFGGQDTKYACVGYVTRIRFLLETSDGQKETFLLATKMYIKSSLLLSAAIATAHFKPSYYENVPHTRDYFYSGGHYVPDGSGGHVFSEQMYTEHLKPVGGARQPHPMVFIHGQAQTGTNFLNKPDGGNGWASYFLAQGYELYIVDQTFRGRSAWRPGAGADEPSTYSAEIIEQRFTNPEAYNQWPQASTHTQWPGNGTIGDPIFDAFYASNVQFISNETYQQSGVQAAGAKLLDRIGKPVILVGHSQGGLMPPLIADIRPNLTEAIILIEPSGPPFTNAVTSNASARPWGIVDIPITYEPAVSDPTTDLHKQMYPVPDNATEYLVPCTLQAETPAPRQLVNLAPKPILLVTTQASYHAPYDYCTAKYYQQAGCSKAKHLHLPDAGVYGNGHMVFLEKNSNVVAGLLQDWVAKL</sequence>
<evidence type="ECO:0000313" key="3">
    <source>
        <dbReference type="Proteomes" id="UP000194280"/>
    </source>
</evidence>
<comment type="caution">
    <text evidence="2">The sequence shown here is derived from an EMBL/GenBank/DDBJ whole genome shotgun (WGS) entry which is preliminary data.</text>
</comment>
<dbReference type="InParanoid" id="A0A1Z5STE6"/>
<dbReference type="Proteomes" id="UP000194280">
    <property type="component" value="Unassembled WGS sequence"/>
</dbReference>
<name>A0A1Z5STE6_HORWE</name>
<dbReference type="EMBL" id="MUNK01000260">
    <property type="protein sequence ID" value="OTA24096.1"/>
    <property type="molecule type" value="Genomic_DNA"/>
</dbReference>
<dbReference type="Pfam" id="PF12697">
    <property type="entry name" value="Abhydrolase_6"/>
    <property type="match status" value="1"/>
</dbReference>
<accession>A0A1Z5STE6</accession>